<dbReference type="AlphaFoldDB" id="A0A9X1NE21"/>
<dbReference type="SUPFAM" id="SSF53955">
    <property type="entry name" value="Lysozyme-like"/>
    <property type="match status" value="1"/>
</dbReference>
<dbReference type="InterPro" id="IPR036950">
    <property type="entry name" value="PBP_transglycosylase"/>
</dbReference>
<dbReference type="SUPFAM" id="SSF56601">
    <property type="entry name" value="beta-lactamase/transpeptidase-like"/>
    <property type="match status" value="1"/>
</dbReference>
<name>A0A9X1NE21_9ACTN</name>
<dbReference type="GO" id="GO:0006508">
    <property type="term" value="P:proteolysis"/>
    <property type="evidence" value="ECO:0007669"/>
    <property type="project" value="UniProtKB-KW"/>
</dbReference>
<comment type="catalytic activity">
    <reaction evidence="13">
        <text>[GlcNAc-(1-&gt;4)-Mur2Ac(oyl-L-Ala-gamma-D-Glu-L-Lys-D-Ala-D-Ala)](n)-di-trans,octa-cis-undecaprenyl diphosphate + beta-D-GlcNAc-(1-&gt;4)-Mur2Ac(oyl-L-Ala-gamma-D-Glu-L-Lys-D-Ala-D-Ala)-di-trans,octa-cis-undecaprenyl diphosphate = [GlcNAc-(1-&gt;4)-Mur2Ac(oyl-L-Ala-gamma-D-Glu-L-Lys-D-Ala-D-Ala)](n+1)-di-trans,octa-cis-undecaprenyl diphosphate + di-trans,octa-cis-undecaprenyl diphosphate + H(+)</text>
        <dbReference type="Rhea" id="RHEA:23708"/>
        <dbReference type="Rhea" id="RHEA-COMP:9602"/>
        <dbReference type="Rhea" id="RHEA-COMP:9603"/>
        <dbReference type="ChEBI" id="CHEBI:15378"/>
        <dbReference type="ChEBI" id="CHEBI:58405"/>
        <dbReference type="ChEBI" id="CHEBI:60033"/>
        <dbReference type="ChEBI" id="CHEBI:78435"/>
        <dbReference type="EC" id="2.4.99.28"/>
    </reaction>
</comment>
<dbReference type="EMBL" id="JAJOMB010000011">
    <property type="protein sequence ID" value="MCD5313267.1"/>
    <property type="molecule type" value="Genomic_DNA"/>
</dbReference>
<evidence type="ECO:0000256" key="9">
    <source>
        <dbReference type="ARBA" id="ARBA00022984"/>
    </source>
</evidence>
<comment type="catalytic activity">
    <reaction evidence="12">
        <text>Preferential cleavage: (Ac)2-L-Lys-D-Ala-|-D-Ala. Also transpeptidation of peptidyl-alanyl moieties that are N-acyl substituents of D-alanine.</text>
        <dbReference type="EC" id="3.4.16.4"/>
    </reaction>
</comment>
<dbReference type="InterPro" id="IPR001460">
    <property type="entry name" value="PCN-bd_Tpept"/>
</dbReference>
<evidence type="ECO:0000259" key="15">
    <source>
        <dbReference type="Pfam" id="PF00905"/>
    </source>
</evidence>
<keyword evidence="7" id="KW-0378">Hydrolase</keyword>
<keyword evidence="8" id="KW-0133">Cell shape</keyword>
<evidence type="ECO:0000256" key="14">
    <source>
        <dbReference type="SAM" id="MobiDB-lite"/>
    </source>
</evidence>
<evidence type="ECO:0000256" key="6">
    <source>
        <dbReference type="ARBA" id="ARBA00022679"/>
    </source>
</evidence>
<dbReference type="InterPro" id="IPR001264">
    <property type="entry name" value="Glyco_trans_51"/>
</dbReference>
<evidence type="ECO:0000256" key="2">
    <source>
        <dbReference type="ARBA" id="ARBA00007739"/>
    </source>
</evidence>
<feature type="compositionally biased region" description="Basic and acidic residues" evidence="14">
    <location>
        <begin position="714"/>
        <end position="725"/>
    </location>
</feature>
<keyword evidence="5" id="KW-0328">Glycosyltransferase</keyword>
<dbReference type="GO" id="GO:0030288">
    <property type="term" value="C:outer membrane-bounded periplasmic space"/>
    <property type="evidence" value="ECO:0007669"/>
    <property type="project" value="TreeGrafter"/>
</dbReference>
<proteinExistence type="inferred from homology"/>
<dbReference type="PANTHER" id="PTHR32282:SF33">
    <property type="entry name" value="PEPTIDOGLYCAN GLYCOSYLTRANSFERASE"/>
    <property type="match status" value="1"/>
</dbReference>
<evidence type="ECO:0000256" key="11">
    <source>
        <dbReference type="ARBA" id="ARBA00023316"/>
    </source>
</evidence>
<organism evidence="17 18">
    <name type="scientific">Kineosporia babensis</name>
    <dbReference type="NCBI Taxonomy" id="499548"/>
    <lineage>
        <taxon>Bacteria</taxon>
        <taxon>Bacillati</taxon>
        <taxon>Actinomycetota</taxon>
        <taxon>Actinomycetes</taxon>
        <taxon>Kineosporiales</taxon>
        <taxon>Kineosporiaceae</taxon>
        <taxon>Kineosporia</taxon>
    </lineage>
</organism>
<evidence type="ECO:0000313" key="17">
    <source>
        <dbReference type="EMBL" id="MCD5313267.1"/>
    </source>
</evidence>
<dbReference type="GO" id="GO:0071555">
    <property type="term" value="P:cell wall organization"/>
    <property type="evidence" value="ECO:0007669"/>
    <property type="project" value="UniProtKB-KW"/>
</dbReference>
<feature type="domain" description="Glycosyl transferase family 51" evidence="16">
    <location>
        <begin position="73"/>
        <end position="263"/>
    </location>
</feature>
<evidence type="ECO:0000256" key="1">
    <source>
        <dbReference type="ARBA" id="ARBA00007090"/>
    </source>
</evidence>
<dbReference type="GO" id="GO:0009252">
    <property type="term" value="P:peptidoglycan biosynthetic process"/>
    <property type="evidence" value="ECO:0007669"/>
    <property type="project" value="UniProtKB-KW"/>
</dbReference>
<dbReference type="PANTHER" id="PTHR32282">
    <property type="entry name" value="BINDING PROTEIN TRANSPEPTIDASE, PUTATIVE-RELATED"/>
    <property type="match status" value="1"/>
</dbReference>
<evidence type="ECO:0000256" key="7">
    <source>
        <dbReference type="ARBA" id="ARBA00022801"/>
    </source>
</evidence>
<keyword evidence="4" id="KW-0645">Protease</keyword>
<dbReference type="InterPro" id="IPR023346">
    <property type="entry name" value="Lysozyme-like_dom_sf"/>
</dbReference>
<feature type="domain" description="Penicillin-binding protein transpeptidase" evidence="15">
    <location>
        <begin position="368"/>
        <end position="687"/>
    </location>
</feature>
<dbReference type="GO" id="GO:0008955">
    <property type="term" value="F:peptidoglycan glycosyltransferase activity"/>
    <property type="evidence" value="ECO:0007669"/>
    <property type="project" value="UniProtKB-EC"/>
</dbReference>
<dbReference type="Pfam" id="PF00912">
    <property type="entry name" value="Transgly"/>
    <property type="match status" value="1"/>
</dbReference>
<comment type="caution">
    <text evidence="17">The sequence shown here is derived from an EMBL/GenBank/DDBJ whole genome shotgun (WGS) entry which is preliminary data.</text>
</comment>
<evidence type="ECO:0000313" key="18">
    <source>
        <dbReference type="Proteomes" id="UP001138997"/>
    </source>
</evidence>
<dbReference type="GO" id="GO:0008360">
    <property type="term" value="P:regulation of cell shape"/>
    <property type="evidence" value="ECO:0007669"/>
    <property type="project" value="UniProtKB-KW"/>
</dbReference>
<dbReference type="Proteomes" id="UP001138997">
    <property type="component" value="Unassembled WGS sequence"/>
</dbReference>
<reference evidence="17" key="1">
    <citation type="submission" date="2021-11" db="EMBL/GenBank/DDBJ databases">
        <title>Streptomyces corallinus and Kineosporia corallina sp. nov., two new coral-derived marine actinobacteria.</title>
        <authorList>
            <person name="Buangrab K."/>
            <person name="Sutthacheep M."/>
            <person name="Yeemin T."/>
            <person name="Harunari E."/>
            <person name="Igarashi Y."/>
            <person name="Sripreechasak P."/>
            <person name="Kanchanasin P."/>
            <person name="Tanasupawat S."/>
            <person name="Phongsopitanun W."/>
        </authorList>
    </citation>
    <scope>NUCLEOTIDE SEQUENCE</scope>
    <source>
        <strain evidence="17">JCM 31032</strain>
    </source>
</reference>
<evidence type="ECO:0000256" key="10">
    <source>
        <dbReference type="ARBA" id="ARBA00023268"/>
    </source>
</evidence>
<feature type="compositionally biased region" description="Gly residues" evidence="14">
    <location>
        <begin position="726"/>
        <end position="754"/>
    </location>
</feature>
<dbReference type="FunFam" id="1.10.3810.10:FF:000001">
    <property type="entry name" value="Penicillin-binding protein 1A"/>
    <property type="match status" value="1"/>
</dbReference>
<evidence type="ECO:0000259" key="16">
    <source>
        <dbReference type="Pfam" id="PF00912"/>
    </source>
</evidence>
<evidence type="ECO:0000256" key="5">
    <source>
        <dbReference type="ARBA" id="ARBA00022676"/>
    </source>
</evidence>
<comment type="similarity">
    <text evidence="1">In the C-terminal section; belongs to the transpeptidase family.</text>
</comment>
<comment type="similarity">
    <text evidence="2">In the N-terminal section; belongs to the glycosyltransferase 51 family.</text>
</comment>
<keyword evidence="9" id="KW-0573">Peptidoglycan synthesis</keyword>
<evidence type="ECO:0000256" key="3">
    <source>
        <dbReference type="ARBA" id="ARBA00022645"/>
    </source>
</evidence>
<dbReference type="RefSeq" id="WP_231444304.1">
    <property type="nucleotide sequence ID" value="NZ_JAJOMB010000011.1"/>
</dbReference>
<evidence type="ECO:0000256" key="13">
    <source>
        <dbReference type="ARBA" id="ARBA00049902"/>
    </source>
</evidence>
<accession>A0A9X1NE21</accession>
<dbReference type="GO" id="GO:0008658">
    <property type="term" value="F:penicillin binding"/>
    <property type="evidence" value="ECO:0007669"/>
    <property type="project" value="InterPro"/>
</dbReference>
<dbReference type="GO" id="GO:0009002">
    <property type="term" value="F:serine-type D-Ala-D-Ala carboxypeptidase activity"/>
    <property type="evidence" value="ECO:0007669"/>
    <property type="project" value="UniProtKB-EC"/>
</dbReference>
<dbReference type="Gene3D" id="3.40.710.10">
    <property type="entry name" value="DD-peptidase/beta-lactamase superfamily"/>
    <property type="match status" value="1"/>
</dbReference>
<evidence type="ECO:0000256" key="8">
    <source>
        <dbReference type="ARBA" id="ARBA00022960"/>
    </source>
</evidence>
<dbReference type="Gene3D" id="1.10.3810.10">
    <property type="entry name" value="Biosynthetic peptidoglycan transglycosylase-like"/>
    <property type="match status" value="1"/>
</dbReference>
<dbReference type="InterPro" id="IPR012338">
    <property type="entry name" value="Beta-lactam/transpept-like"/>
</dbReference>
<feature type="region of interest" description="Disordered" evidence="14">
    <location>
        <begin position="608"/>
        <end position="633"/>
    </location>
</feature>
<protein>
    <submittedName>
        <fullName evidence="17">Penicillin-binding protein</fullName>
    </submittedName>
</protein>
<keyword evidence="3" id="KW-0121">Carboxypeptidase</keyword>
<keyword evidence="6" id="KW-0808">Transferase</keyword>
<dbReference type="InterPro" id="IPR050396">
    <property type="entry name" value="Glycosyltr_51/Transpeptidase"/>
</dbReference>
<evidence type="ECO:0000256" key="4">
    <source>
        <dbReference type="ARBA" id="ARBA00022670"/>
    </source>
</evidence>
<feature type="region of interest" description="Disordered" evidence="14">
    <location>
        <begin position="698"/>
        <end position="754"/>
    </location>
</feature>
<keyword evidence="10" id="KW-0511">Multifunctional enzyme</keyword>
<sequence length="754" mass="79596">MPPKSRPLNFLGLLGAFVVTSLVAGVLAAGLAIPAIGATGMAATTTIDAFNELPTEMVDTPMPTNTKVLAADGSLIATFYDENRVPVKLEDISPFMQTAIVAIEDERFYEHGGVDPQGLLRAVMANQVSGEASQGASTLTQQLVKNMLKAEAYLAGDTEGFEAAQERTNSRKLREIRLATALEKRKNKQEILEGYLNISWFGGQINGVEAAARYYFNTSAKKLTLPQAAMLAGMIQSPPSYNISDPDRHEAAIARRNTVLRKMFEQNMIDAETRDKALKAKLGADIHPTYQGCANAGTRAYFCDYVYNVLTKSPDFKALGETAEERAIAIKRGGYTIKTTLDPKVLSASWKAVKSAIPPDDDSRVATAAVTVEPGTGKVLSMTQNKYYSVEKGRQNTTVNYSSDYAYGGSSGFLTGSTFKPVVLAAWLKSGRKLNDTIDGSPGSLPVSSFRACGSNLRSSEIWNFSNAGDGGGKGGMTAWDATANSVNGAYVRMEQKLDLCQVAEMAEALGMHRAAPVKVNGENTQEIPTTVPSLVLGVINQSPLTMANAYATFASGGKYCKPIAVTSIKDRNGKAVKIPKTSCKQTVPADVAHAATLGLSRALTNGTASGTGPLSSGQPASGKTGTTNNSQDTWFVGYTPQLSTSVWVGPELVDGKRKYMQGVRINGQWRSHVYGGTIAAPTWKKIMESALKGKKVKGFPSANGSLIGQKPVPKKEPKDDDRGGRGNGARPGGGGNNGGGNGGGGNGGGGGGR</sequence>
<keyword evidence="18" id="KW-1185">Reference proteome</keyword>
<keyword evidence="11" id="KW-0961">Cell wall biogenesis/degradation</keyword>
<dbReference type="Pfam" id="PF00905">
    <property type="entry name" value="Transpeptidase"/>
    <property type="match status" value="1"/>
</dbReference>
<evidence type="ECO:0000256" key="12">
    <source>
        <dbReference type="ARBA" id="ARBA00034000"/>
    </source>
</evidence>
<gene>
    <name evidence="17" type="ORF">LR394_20375</name>
</gene>